<organism evidence="2 3">
    <name type="scientific">Thiospirochaeta perfilievii</name>
    <dbReference type="NCBI Taxonomy" id="252967"/>
    <lineage>
        <taxon>Bacteria</taxon>
        <taxon>Pseudomonadati</taxon>
        <taxon>Spirochaetota</taxon>
        <taxon>Spirochaetia</taxon>
        <taxon>Spirochaetales</taxon>
        <taxon>Spirochaetaceae</taxon>
        <taxon>Thiospirochaeta</taxon>
    </lineage>
</organism>
<keyword evidence="1" id="KW-0812">Transmembrane</keyword>
<feature type="transmembrane region" description="Helical" evidence="1">
    <location>
        <begin position="100"/>
        <end position="117"/>
    </location>
</feature>
<feature type="transmembrane region" description="Helical" evidence="1">
    <location>
        <begin position="66"/>
        <end position="88"/>
    </location>
</feature>
<accession>A0A5C1Q7K7</accession>
<feature type="transmembrane region" description="Helical" evidence="1">
    <location>
        <begin position="33"/>
        <end position="54"/>
    </location>
</feature>
<protein>
    <submittedName>
        <fullName evidence="2">Uncharacterized protein</fullName>
    </submittedName>
</protein>
<sequence length="148" mass="16859">MVHYPIIMFILNSLAGGISNIVVLKYNKEVRPGILTSAQLLLGGVMLFTLSLFIYDDLTFLLPMKFYLSLGWLIFVSAAGFSIWYYLLAKRKESLISMNIWKFIMPVSGGVLSWIIMPNDSPTFKSIVGMLIVALSFIVYYYRPNKRV</sequence>
<evidence type="ECO:0000313" key="3">
    <source>
        <dbReference type="Proteomes" id="UP000323824"/>
    </source>
</evidence>
<keyword evidence="3" id="KW-1185">Reference proteome</keyword>
<name>A0A5C1Q7K7_9SPIO</name>
<feature type="transmembrane region" description="Helical" evidence="1">
    <location>
        <begin position="6"/>
        <end position="26"/>
    </location>
</feature>
<dbReference type="SUPFAM" id="SSF103481">
    <property type="entry name" value="Multidrug resistance efflux transporter EmrE"/>
    <property type="match status" value="1"/>
</dbReference>
<gene>
    <name evidence="2" type="ORF">EW093_04630</name>
</gene>
<dbReference type="EMBL" id="CP035807">
    <property type="protein sequence ID" value="QEN04015.1"/>
    <property type="molecule type" value="Genomic_DNA"/>
</dbReference>
<dbReference type="InterPro" id="IPR037185">
    <property type="entry name" value="EmrE-like"/>
</dbReference>
<dbReference type="OrthoDB" id="9809509at2"/>
<dbReference type="KEGG" id="sper:EW093_04630"/>
<keyword evidence="1" id="KW-1133">Transmembrane helix</keyword>
<dbReference type="AlphaFoldDB" id="A0A5C1Q7K7"/>
<reference evidence="2 3" key="1">
    <citation type="submission" date="2019-02" db="EMBL/GenBank/DDBJ databases">
        <authorList>
            <person name="Fomenkov A."/>
            <person name="Dubinina G."/>
            <person name="Grabovich M."/>
            <person name="Vincze T."/>
            <person name="Roberts R.J."/>
        </authorList>
    </citation>
    <scope>NUCLEOTIDE SEQUENCE [LARGE SCALE GENOMIC DNA]</scope>
    <source>
        <strain evidence="2 3">P</strain>
    </source>
</reference>
<evidence type="ECO:0000256" key="1">
    <source>
        <dbReference type="SAM" id="Phobius"/>
    </source>
</evidence>
<proteinExistence type="predicted"/>
<reference evidence="2 3" key="2">
    <citation type="submission" date="2019-09" db="EMBL/GenBank/DDBJ databases">
        <title>Complete Genome Sequence and Methylome Analysis of free living Spirochaetas.</title>
        <authorList>
            <person name="Leshcheva N."/>
            <person name="Mikheeva N."/>
        </authorList>
    </citation>
    <scope>NUCLEOTIDE SEQUENCE [LARGE SCALE GENOMIC DNA]</scope>
    <source>
        <strain evidence="2 3">P</strain>
    </source>
</reference>
<dbReference type="RefSeq" id="WP_149567272.1">
    <property type="nucleotide sequence ID" value="NZ_CP035807.1"/>
</dbReference>
<dbReference type="Proteomes" id="UP000323824">
    <property type="component" value="Chromosome"/>
</dbReference>
<feature type="transmembrane region" description="Helical" evidence="1">
    <location>
        <begin position="123"/>
        <end position="142"/>
    </location>
</feature>
<keyword evidence="1" id="KW-0472">Membrane</keyword>
<evidence type="ECO:0000313" key="2">
    <source>
        <dbReference type="EMBL" id="QEN04015.1"/>
    </source>
</evidence>